<feature type="domain" description="Myb-like" evidence="4">
    <location>
        <begin position="221"/>
        <end position="271"/>
    </location>
</feature>
<dbReference type="InterPro" id="IPR050560">
    <property type="entry name" value="MYB_TF"/>
</dbReference>
<gene>
    <name evidence="6" type="ORF">FCC1311_031192</name>
</gene>
<dbReference type="InterPro" id="IPR001005">
    <property type="entry name" value="SANT/Myb"/>
</dbReference>
<name>A0A2R5G768_9STRA</name>
<evidence type="ECO:0000313" key="7">
    <source>
        <dbReference type="Proteomes" id="UP000241890"/>
    </source>
</evidence>
<feature type="compositionally biased region" description="Low complexity" evidence="3">
    <location>
        <begin position="583"/>
        <end position="592"/>
    </location>
</feature>
<dbReference type="Gene3D" id="1.10.10.60">
    <property type="entry name" value="Homeodomain-like"/>
    <property type="match status" value="3"/>
</dbReference>
<protein>
    <submittedName>
        <fullName evidence="6">Transcription factor MYB3R-4</fullName>
    </submittedName>
</protein>
<keyword evidence="1" id="KW-0677">Repeat</keyword>
<proteinExistence type="predicted"/>
<dbReference type="GO" id="GO:0000978">
    <property type="term" value="F:RNA polymerase II cis-regulatory region sequence-specific DNA binding"/>
    <property type="evidence" value="ECO:0007669"/>
    <property type="project" value="TreeGrafter"/>
</dbReference>
<dbReference type="GO" id="GO:0000981">
    <property type="term" value="F:DNA-binding transcription factor activity, RNA polymerase II-specific"/>
    <property type="evidence" value="ECO:0007669"/>
    <property type="project" value="TreeGrafter"/>
</dbReference>
<comment type="caution">
    <text evidence="6">The sequence shown here is derived from an EMBL/GenBank/DDBJ whole genome shotgun (WGS) entry which is preliminary data.</text>
</comment>
<feature type="domain" description="HTH myb-type" evidence="5">
    <location>
        <begin position="221"/>
        <end position="275"/>
    </location>
</feature>
<evidence type="ECO:0000256" key="1">
    <source>
        <dbReference type="ARBA" id="ARBA00022737"/>
    </source>
</evidence>
<evidence type="ECO:0000313" key="6">
    <source>
        <dbReference type="EMBL" id="GBG26897.1"/>
    </source>
</evidence>
<dbReference type="PROSITE" id="PS50090">
    <property type="entry name" value="MYB_LIKE"/>
    <property type="match status" value="3"/>
</dbReference>
<sequence length="873" mass="93770">MTSTSSSLAPSQTASTSSNVPAPSTKGGAPFKSDGSGNADALKKLTISTSASAGPSSSTSSSSNTDRENVHYQHYNTNTNPTLMGKSTNGNIMTNNSANMGPPMMKKTVFPMPMSKTHVQGQGPPPPTQSQSQPQPQPQPLRTANTVNIASSNPLSVRPMKSDDEEPRQGGGGRWTREEDAKLREGVTAIGATKWKKISEEYLGGRRSDVQCLHRWQKVLRPGLVKGPWTEEEDNMIRACIERKITKWSEIAERIPGRIGKQCRERWFNHLDPTIDHSAWTEEEEKVLVTAQATFGNRWCEIAKLLPGRPENAVKNRWNSAIRRKWQLKLGLTITDNKGKAVDPQPPKAALPLPLPALVPVVKKKPVAPPPVPSQQPTMQDQSQHQMQAMQMQQQMQPQMQQPQPPMQAMSQPQIAQQAGQAQIVGNTMTTASAAATATTKPKQKSKPKQKKPKKTDVALTAASSGLMAPADGSVPPPPPPPPASATAASLTASASTSGTTAQAARKPRVKKSAAAKASEAAAAAVAAANASNGVEGVVDGKPVKEKKPAKPRAKRAPKKDGAGSATGATKPRKPRQSKKKAAAAAAAAAAAQDSMQFHSQNFPYGTPHSNQAHSQHLQHIAHHGQQMHAQHGGSGGMPGALPIMVPPLDMHFVPPMSSAASPVGPLQWDFHGGDMNLDFSQADLASLGLDTDLFLQPGSTKHANQPVTTPSHRFVMQHQHQQAKQGHQHHQHSHAHHHQQHQHQGHLQHQTHMQHSHQAHMQHQHQHQHQLHHAMDTPNSAQKRAANHPFSQSARRQGGARTAPGNALISPLGPMPNWDTLETNGNLDRGMASLTLSMLESDFDNLGPGPKTDDSFGVNWAAGALNLPFSPT</sequence>
<feature type="compositionally biased region" description="Low complexity" evidence="3">
    <location>
        <begin position="48"/>
        <end position="63"/>
    </location>
</feature>
<dbReference type="Proteomes" id="UP000241890">
    <property type="component" value="Unassembled WGS sequence"/>
</dbReference>
<feature type="domain" description="HTH myb-type" evidence="5">
    <location>
        <begin position="277"/>
        <end position="326"/>
    </location>
</feature>
<dbReference type="CDD" id="cd00167">
    <property type="entry name" value="SANT"/>
    <property type="match status" value="3"/>
</dbReference>
<keyword evidence="2" id="KW-0238">DNA-binding</keyword>
<dbReference type="PANTHER" id="PTHR45614:SF25">
    <property type="entry name" value="MYB PROTEIN"/>
    <property type="match status" value="1"/>
</dbReference>
<feature type="compositionally biased region" description="Low complexity" evidence="3">
    <location>
        <begin position="375"/>
        <end position="441"/>
    </location>
</feature>
<dbReference type="FunFam" id="1.10.10.60:FF:000010">
    <property type="entry name" value="Transcriptional activator Myb isoform A"/>
    <property type="match status" value="1"/>
</dbReference>
<dbReference type="SMART" id="SM00717">
    <property type="entry name" value="SANT"/>
    <property type="match status" value="3"/>
</dbReference>
<reference evidence="6 7" key="1">
    <citation type="submission" date="2017-12" db="EMBL/GenBank/DDBJ databases">
        <title>Sequencing, de novo assembly and annotation of complete genome of a new Thraustochytrid species, strain FCC1311.</title>
        <authorList>
            <person name="Sedici K."/>
            <person name="Godart F."/>
            <person name="Aiese Cigliano R."/>
            <person name="Sanseverino W."/>
            <person name="Barakat M."/>
            <person name="Ortet P."/>
            <person name="Marechal E."/>
            <person name="Cagnac O."/>
            <person name="Amato A."/>
        </authorList>
    </citation>
    <scope>NUCLEOTIDE SEQUENCE [LARGE SCALE GENOMIC DNA]</scope>
</reference>
<dbReference type="InParanoid" id="A0A2R5G768"/>
<feature type="compositionally biased region" description="Basic residues" evidence="3">
    <location>
        <begin position="753"/>
        <end position="773"/>
    </location>
</feature>
<feature type="region of interest" description="Disordered" evidence="3">
    <location>
        <begin position="1"/>
        <end position="182"/>
    </location>
</feature>
<dbReference type="EMBL" id="BEYU01000025">
    <property type="protein sequence ID" value="GBG26897.1"/>
    <property type="molecule type" value="Genomic_DNA"/>
</dbReference>
<dbReference type="InterPro" id="IPR009057">
    <property type="entry name" value="Homeodomain-like_sf"/>
</dbReference>
<feature type="compositionally biased region" description="Polar residues" evidence="3">
    <location>
        <begin position="74"/>
        <end position="99"/>
    </location>
</feature>
<evidence type="ECO:0000259" key="4">
    <source>
        <dbReference type="PROSITE" id="PS50090"/>
    </source>
</evidence>
<evidence type="ECO:0000256" key="2">
    <source>
        <dbReference type="ARBA" id="ARBA00023125"/>
    </source>
</evidence>
<dbReference type="Pfam" id="PF13921">
    <property type="entry name" value="Myb_DNA-bind_6"/>
    <property type="match status" value="1"/>
</dbReference>
<dbReference type="PROSITE" id="PS51294">
    <property type="entry name" value="HTH_MYB"/>
    <property type="match status" value="3"/>
</dbReference>
<feature type="compositionally biased region" description="Pro residues" evidence="3">
    <location>
        <begin position="475"/>
        <end position="484"/>
    </location>
</feature>
<feature type="domain" description="Myb-like" evidence="4">
    <location>
        <begin position="272"/>
        <end position="322"/>
    </location>
</feature>
<dbReference type="SUPFAM" id="SSF46689">
    <property type="entry name" value="Homeodomain-like"/>
    <property type="match status" value="2"/>
</dbReference>
<evidence type="ECO:0000256" key="3">
    <source>
        <dbReference type="SAM" id="MobiDB-lite"/>
    </source>
</evidence>
<accession>A0A2R5G768</accession>
<feature type="compositionally biased region" description="Basic residues" evidence="3">
    <location>
        <begin position="727"/>
        <end position="747"/>
    </location>
</feature>
<dbReference type="InterPro" id="IPR017930">
    <property type="entry name" value="Myb_dom"/>
</dbReference>
<feature type="domain" description="HTH myb-type" evidence="5">
    <location>
        <begin position="173"/>
        <end position="220"/>
    </location>
</feature>
<feature type="compositionally biased region" description="Polar residues" evidence="3">
    <location>
        <begin position="594"/>
        <end position="618"/>
    </location>
</feature>
<dbReference type="GO" id="GO:0005634">
    <property type="term" value="C:nucleus"/>
    <property type="evidence" value="ECO:0007669"/>
    <property type="project" value="TreeGrafter"/>
</dbReference>
<feature type="region of interest" description="Disordered" evidence="3">
    <location>
        <begin position="536"/>
        <end position="638"/>
    </location>
</feature>
<feature type="region of interest" description="Disordered" evidence="3">
    <location>
        <begin position="366"/>
        <end position="512"/>
    </location>
</feature>
<dbReference type="Pfam" id="PF00249">
    <property type="entry name" value="Myb_DNA-binding"/>
    <property type="match status" value="1"/>
</dbReference>
<evidence type="ECO:0000259" key="5">
    <source>
        <dbReference type="PROSITE" id="PS51294"/>
    </source>
</evidence>
<feature type="compositionally biased region" description="Low complexity" evidence="3">
    <location>
        <begin position="485"/>
        <end position="505"/>
    </location>
</feature>
<dbReference type="OrthoDB" id="2143914at2759"/>
<dbReference type="AlphaFoldDB" id="A0A2R5G768"/>
<keyword evidence="7" id="KW-1185">Reference proteome</keyword>
<feature type="compositionally biased region" description="Basic residues" evidence="3">
    <location>
        <begin position="442"/>
        <end position="454"/>
    </location>
</feature>
<feature type="domain" description="Myb-like" evidence="4">
    <location>
        <begin position="173"/>
        <end position="220"/>
    </location>
</feature>
<feature type="compositionally biased region" description="Polar residues" evidence="3">
    <location>
        <begin position="142"/>
        <end position="155"/>
    </location>
</feature>
<feature type="region of interest" description="Disordered" evidence="3">
    <location>
        <begin position="718"/>
        <end position="818"/>
    </location>
</feature>
<organism evidence="6 7">
    <name type="scientific">Hondaea fermentalgiana</name>
    <dbReference type="NCBI Taxonomy" id="2315210"/>
    <lineage>
        <taxon>Eukaryota</taxon>
        <taxon>Sar</taxon>
        <taxon>Stramenopiles</taxon>
        <taxon>Bigyra</taxon>
        <taxon>Labyrinthulomycetes</taxon>
        <taxon>Thraustochytrida</taxon>
        <taxon>Thraustochytriidae</taxon>
        <taxon>Hondaea</taxon>
    </lineage>
</organism>
<feature type="compositionally biased region" description="Basic residues" evidence="3">
    <location>
        <begin position="571"/>
        <end position="582"/>
    </location>
</feature>
<feature type="compositionally biased region" description="Polar residues" evidence="3">
    <location>
        <begin position="1"/>
        <end position="22"/>
    </location>
</feature>
<dbReference type="PANTHER" id="PTHR45614">
    <property type="entry name" value="MYB PROTEIN-RELATED"/>
    <property type="match status" value="1"/>
</dbReference>